<sequence length="144" mass="16687">MIQNIIDRLKGIKDFKVKEGFYQQGTTAHRFIFIQPDTSDEKANSGKELSFETIRLQIVAGIAVNKTDTPTAELINVVRDIRERFYKDETRNLIPSWLQLDEHKILKFKEVDVCKFIMPESHETHGLAVLTLEIQNTHSFGERI</sequence>
<name>A0A3L8Q042_9GAMM</name>
<protein>
    <submittedName>
        <fullName evidence="1">Uncharacterized protein</fullName>
    </submittedName>
</protein>
<organism evidence="1 2">
    <name type="scientific">Parashewanella curva</name>
    <dbReference type="NCBI Taxonomy" id="2338552"/>
    <lineage>
        <taxon>Bacteria</taxon>
        <taxon>Pseudomonadati</taxon>
        <taxon>Pseudomonadota</taxon>
        <taxon>Gammaproteobacteria</taxon>
        <taxon>Alteromonadales</taxon>
        <taxon>Shewanellaceae</taxon>
        <taxon>Parashewanella</taxon>
    </lineage>
</organism>
<evidence type="ECO:0000313" key="1">
    <source>
        <dbReference type="EMBL" id="RLV61004.1"/>
    </source>
</evidence>
<dbReference type="RefSeq" id="WP_121837704.1">
    <property type="nucleotide sequence ID" value="NZ_ML014758.1"/>
</dbReference>
<dbReference type="EMBL" id="QZEI01000009">
    <property type="protein sequence ID" value="RLV61004.1"/>
    <property type="molecule type" value="Genomic_DNA"/>
</dbReference>
<keyword evidence="2" id="KW-1185">Reference proteome</keyword>
<dbReference type="OrthoDB" id="6266268at2"/>
<gene>
    <name evidence="1" type="ORF">D5018_03955</name>
</gene>
<dbReference type="AlphaFoldDB" id="A0A3L8Q042"/>
<proteinExistence type="predicted"/>
<reference evidence="1 2" key="1">
    <citation type="submission" date="2018-09" db="EMBL/GenBank/DDBJ databases">
        <title>Phylogeny of the Shewanellaceae, and recommendation for two new genera, Pseudoshewanella and Parashewanella.</title>
        <authorList>
            <person name="Wang G."/>
        </authorList>
    </citation>
    <scope>NUCLEOTIDE SEQUENCE [LARGE SCALE GENOMIC DNA]</scope>
    <source>
        <strain evidence="1 2">C51</strain>
    </source>
</reference>
<dbReference type="Proteomes" id="UP000281474">
    <property type="component" value="Unassembled WGS sequence"/>
</dbReference>
<evidence type="ECO:0000313" key="2">
    <source>
        <dbReference type="Proteomes" id="UP000281474"/>
    </source>
</evidence>
<comment type="caution">
    <text evidence="1">The sequence shown here is derived from an EMBL/GenBank/DDBJ whole genome shotgun (WGS) entry which is preliminary data.</text>
</comment>
<accession>A0A3L8Q042</accession>